<organism evidence="7">
    <name type="scientific">Tetraodon nigroviridis</name>
    <name type="common">Spotted green pufferfish</name>
    <name type="synonym">Chelonodon nigroviridis</name>
    <dbReference type="NCBI Taxonomy" id="99883"/>
    <lineage>
        <taxon>Eukaryota</taxon>
        <taxon>Metazoa</taxon>
        <taxon>Chordata</taxon>
        <taxon>Craniata</taxon>
        <taxon>Vertebrata</taxon>
        <taxon>Euteleostomi</taxon>
        <taxon>Actinopterygii</taxon>
        <taxon>Neopterygii</taxon>
        <taxon>Teleostei</taxon>
        <taxon>Neoteleostei</taxon>
        <taxon>Acanthomorphata</taxon>
        <taxon>Eupercaria</taxon>
        <taxon>Tetraodontiformes</taxon>
        <taxon>Tetradontoidea</taxon>
        <taxon>Tetraodontidae</taxon>
        <taxon>Tetraodon</taxon>
    </lineage>
</organism>
<evidence type="ECO:0000259" key="6">
    <source>
        <dbReference type="PROSITE" id="PS50003"/>
    </source>
</evidence>
<dbReference type="PANTHER" id="PTHR22988:SF71">
    <property type="entry name" value="CITRON RHO-INTERACTING KINASE"/>
    <property type="match status" value="1"/>
</dbReference>
<dbReference type="EMBL" id="CAAE01012024">
    <property type="protein sequence ID" value="CAF94265.1"/>
    <property type="molecule type" value="Genomic_DNA"/>
</dbReference>
<dbReference type="KEGG" id="tng:GSTEN00010264G001"/>
<evidence type="ECO:0000256" key="1">
    <source>
        <dbReference type="ARBA" id="ARBA00022527"/>
    </source>
</evidence>
<dbReference type="SUPFAM" id="SSF50729">
    <property type="entry name" value="PH domain-like"/>
    <property type="match status" value="1"/>
</dbReference>
<dbReference type="InterPro" id="IPR001849">
    <property type="entry name" value="PH_domain"/>
</dbReference>
<dbReference type="AlphaFoldDB" id="Q4SYL7"/>
<dbReference type="Gene3D" id="2.30.29.30">
    <property type="entry name" value="Pleckstrin-homology domain (PH domain)/Phosphotyrosine-binding domain (PTB)"/>
    <property type="match status" value="1"/>
</dbReference>
<keyword evidence="1" id="KW-0723">Serine/threonine-protein kinase</keyword>
<keyword evidence="3" id="KW-0418">Kinase</keyword>
<gene>
    <name evidence="7" type="ORF">GSTENG00010264001</name>
</gene>
<comment type="caution">
    <text evidence="7">The sequence shown here is derived from an EMBL/GenBank/DDBJ whole genome shotgun (WGS) entry which is preliminary data.</text>
</comment>
<comment type="catalytic activity">
    <reaction evidence="4">
        <text>L-threonyl-[protein] + ATP = O-phospho-L-threonyl-[protein] + ADP + H(+)</text>
        <dbReference type="Rhea" id="RHEA:46608"/>
        <dbReference type="Rhea" id="RHEA-COMP:11060"/>
        <dbReference type="Rhea" id="RHEA-COMP:11605"/>
        <dbReference type="ChEBI" id="CHEBI:15378"/>
        <dbReference type="ChEBI" id="CHEBI:30013"/>
        <dbReference type="ChEBI" id="CHEBI:30616"/>
        <dbReference type="ChEBI" id="CHEBI:61977"/>
        <dbReference type="ChEBI" id="CHEBI:456216"/>
        <dbReference type="EC" id="2.7.11.1"/>
    </reaction>
</comment>
<evidence type="ECO:0000256" key="5">
    <source>
        <dbReference type="ARBA" id="ARBA00048679"/>
    </source>
</evidence>
<protein>
    <submittedName>
        <fullName evidence="7">(spotted green pufferfish) hypothetical protein</fullName>
    </submittedName>
</protein>
<proteinExistence type="predicted"/>
<reference evidence="7" key="1">
    <citation type="journal article" date="2004" name="Nature">
        <title>Genome duplication in the teleost fish Tetraodon nigroviridis reveals the early vertebrate proto-karyotype.</title>
        <authorList>
            <person name="Jaillon O."/>
            <person name="Aury J.-M."/>
            <person name="Brunet F."/>
            <person name="Petit J.-L."/>
            <person name="Stange-Thomann N."/>
            <person name="Mauceli E."/>
            <person name="Bouneau L."/>
            <person name="Fischer C."/>
            <person name="Ozouf-Costaz C."/>
            <person name="Bernot A."/>
            <person name="Nicaud S."/>
            <person name="Jaffe D."/>
            <person name="Fisher S."/>
            <person name="Lutfalla G."/>
            <person name="Dossat C."/>
            <person name="Segurens B."/>
            <person name="Dasilva C."/>
            <person name="Salanoubat M."/>
            <person name="Levy M."/>
            <person name="Boudet N."/>
            <person name="Castellano S."/>
            <person name="Anthouard V."/>
            <person name="Jubin C."/>
            <person name="Castelli V."/>
            <person name="Katinka M."/>
            <person name="Vacherie B."/>
            <person name="Biemont C."/>
            <person name="Skalli Z."/>
            <person name="Cattolico L."/>
            <person name="Poulain J."/>
            <person name="De Berardinis V."/>
            <person name="Cruaud C."/>
            <person name="Duprat S."/>
            <person name="Brottier P."/>
            <person name="Coutanceau J.-P."/>
            <person name="Gouzy J."/>
            <person name="Parra G."/>
            <person name="Lardier G."/>
            <person name="Chapple C."/>
            <person name="McKernan K.J."/>
            <person name="McEwan P."/>
            <person name="Bosak S."/>
            <person name="Kellis M."/>
            <person name="Volff J.-N."/>
            <person name="Guigo R."/>
            <person name="Zody M.C."/>
            <person name="Mesirov J."/>
            <person name="Lindblad-Toh K."/>
            <person name="Birren B."/>
            <person name="Nusbaum C."/>
            <person name="Kahn D."/>
            <person name="Robinson-Rechavi M."/>
            <person name="Laudet V."/>
            <person name="Schachter V."/>
            <person name="Quetier F."/>
            <person name="Saurin W."/>
            <person name="Scarpelli C."/>
            <person name="Wincker P."/>
            <person name="Lander E.S."/>
            <person name="Weissenbach J."/>
            <person name="Roest Crollius H."/>
        </authorList>
    </citation>
    <scope>NUCLEOTIDE SEQUENCE [LARGE SCALE GENOMIC DNA]</scope>
</reference>
<dbReference type="Pfam" id="PF25346">
    <property type="entry name" value="PH_MRCK"/>
    <property type="match status" value="1"/>
</dbReference>
<feature type="non-terminal residue" evidence="7">
    <location>
        <position position="1"/>
    </location>
</feature>
<feature type="non-terminal residue" evidence="7">
    <location>
        <position position="123"/>
    </location>
</feature>
<dbReference type="OrthoDB" id="5919042at2759"/>
<dbReference type="PROSITE" id="PS50003">
    <property type="entry name" value="PH_DOMAIN"/>
    <property type="match status" value="1"/>
</dbReference>
<dbReference type="InterPro" id="IPR057529">
    <property type="entry name" value="MRCK/ROCK_PH"/>
</dbReference>
<evidence type="ECO:0000256" key="3">
    <source>
        <dbReference type="ARBA" id="ARBA00022777"/>
    </source>
</evidence>
<keyword evidence="2" id="KW-0597">Phosphoprotein</keyword>
<sequence>NGKRGQQGWETKYVVLDGTKVSIYDSEPREDYIKPEEEFELCLPDGEVTVHGAVGASELINTAKSDIPYVLKLESHPHTSCWPGQSLYFMAPSFPDKQRWVAVLESVVGSHRGSREKVDGDAV</sequence>
<dbReference type="GO" id="GO:0004674">
    <property type="term" value="F:protein serine/threonine kinase activity"/>
    <property type="evidence" value="ECO:0007669"/>
    <property type="project" value="UniProtKB-KW"/>
</dbReference>
<keyword evidence="3" id="KW-0808">Transferase</keyword>
<feature type="domain" description="PH" evidence="6">
    <location>
        <begin position="1"/>
        <end position="109"/>
    </location>
</feature>
<accession>Q4SYL7</accession>
<evidence type="ECO:0000256" key="2">
    <source>
        <dbReference type="ARBA" id="ARBA00022553"/>
    </source>
</evidence>
<dbReference type="InterPro" id="IPR050839">
    <property type="entry name" value="Rho-assoc_Ser/Thr_Kinase"/>
</dbReference>
<dbReference type="PANTHER" id="PTHR22988">
    <property type="entry name" value="MYOTONIC DYSTROPHY S/T KINASE-RELATED"/>
    <property type="match status" value="1"/>
</dbReference>
<evidence type="ECO:0000313" key="7">
    <source>
        <dbReference type="EMBL" id="CAF94265.1"/>
    </source>
</evidence>
<dbReference type="InterPro" id="IPR011993">
    <property type="entry name" value="PH-like_dom_sf"/>
</dbReference>
<evidence type="ECO:0000256" key="4">
    <source>
        <dbReference type="ARBA" id="ARBA00047899"/>
    </source>
</evidence>
<name>Q4SYL7_TETNG</name>
<reference evidence="7" key="2">
    <citation type="submission" date="2004-02" db="EMBL/GenBank/DDBJ databases">
        <authorList>
            <consortium name="Genoscope"/>
            <consortium name="Whitehead Institute Centre for Genome Research"/>
        </authorList>
    </citation>
    <scope>NUCLEOTIDE SEQUENCE</scope>
</reference>
<dbReference type="FunFam" id="2.30.29.30:FF:000081">
    <property type="entry name" value="Citron rho-interacting serine/threonine kinase"/>
    <property type="match status" value="1"/>
</dbReference>
<comment type="catalytic activity">
    <reaction evidence="5">
        <text>L-seryl-[protein] + ATP = O-phospho-L-seryl-[protein] + ADP + H(+)</text>
        <dbReference type="Rhea" id="RHEA:17989"/>
        <dbReference type="Rhea" id="RHEA-COMP:9863"/>
        <dbReference type="Rhea" id="RHEA-COMP:11604"/>
        <dbReference type="ChEBI" id="CHEBI:15378"/>
        <dbReference type="ChEBI" id="CHEBI:29999"/>
        <dbReference type="ChEBI" id="CHEBI:30616"/>
        <dbReference type="ChEBI" id="CHEBI:83421"/>
        <dbReference type="ChEBI" id="CHEBI:456216"/>
        <dbReference type="EC" id="2.7.11.1"/>
    </reaction>
</comment>